<dbReference type="Proteomes" id="UP001597374">
    <property type="component" value="Unassembled WGS sequence"/>
</dbReference>
<protein>
    <submittedName>
        <fullName evidence="3">Universal stress protein</fullName>
    </submittedName>
</protein>
<evidence type="ECO:0000313" key="3">
    <source>
        <dbReference type="EMBL" id="MFD2244882.1"/>
    </source>
</evidence>
<accession>A0ABW5CTI2</accession>
<dbReference type="PANTHER" id="PTHR46268">
    <property type="entry name" value="STRESS RESPONSE PROTEIN NHAX"/>
    <property type="match status" value="1"/>
</dbReference>
<dbReference type="InterPro" id="IPR006016">
    <property type="entry name" value="UspA"/>
</dbReference>
<sequence length="307" mass="34598">MNTLKRIMVGLDLSEMDDTLIRYAAFLCTLIPIEKVYFIHVERSLDLPQELMQDLQRSGLPVDESLCQMLEAKVLPYFEQMPQVKAEVQVAEGDPLRTLLHWDKVKQIDVVLVGRKLRLRGSGVLSQKLLRTGKESVLFVPENAEPVMRRIVVSIDFSEYSMMALDHVLHSVVNTPGIEIICLHLYQVPTGYITLGIPHDEFEERMKGFAYEKFDRVLEQFPELGSRACLKLVKEESGSDIGEQIVLEAKRARADMLAIGAKGKTAAALFVIGSVTEKILRYDSDIPLLVFKKEEEQLGLIDAIIGA</sequence>
<dbReference type="RefSeq" id="WP_250429744.1">
    <property type="nucleotide sequence ID" value="NZ_JALPRR010000002.1"/>
</dbReference>
<dbReference type="PRINTS" id="PR01438">
    <property type="entry name" value="UNVRSLSTRESS"/>
</dbReference>
<dbReference type="EMBL" id="JBHUIM010000001">
    <property type="protein sequence ID" value="MFD2244882.1"/>
    <property type="molecule type" value="Genomic_DNA"/>
</dbReference>
<organism evidence="3 4">
    <name type="scientific">Pontibacter ruber</name>
    <dbReference type="NCBI Taxonomy" id="1343895"/>
    <lineage>
        <taxon>Bacteria</taxon>
        <taxon>Pseudomonadati</taxon>
        <taxon>Bacteroidota</taxon>
        <taxon>Cytophagia</taxon>
        <taxon>Cytophagales</taxon>
        <taxon>Hymenobacteraceae</taxon>
        <taxon>Pontibacter</taxon>
    </lineage>
</organism>
<evidence type="ECO:0000259" key="2">
    <source>
        <dbReference type="Pfam" id="PF00582"/>
    </source>
</evidence>
<proteinExistence type="inferred from homology"/>
<evidence type="ECO:0000256" key="1">
    <source>
        <dbReference type="ARBA" id="ARBA00008791"/>
    </source>
</evidence>
<name>A0ABW5CTI2_9BACT</name>
<dbReference type="InterPro" id="IPR006015">
    <property type="entry name" value="Universal_stress_UspA"/>
</dbReference>
<dbReference type="SUPFAM" id="SSF52402">
    <property type="entry name" value="Adenine nucleotide alpha hydrolases-like"/>
    <property type="match status" value="2"/>
</dbReference>
<comment type="similarity">
    <text evidence="1">Belongs to the universal stress protein A family.</text>
</comment>
<gene>
    <name evidence="3" type="ORF">ACFSKP_01365</name>
</gene>
<dbReference type="Pfam" id="PF00582">
    <property type="entry name" value="Usp"/>
    <property type="match status" value="2"/>
</dbReference>
<reference evidence="4" key="1">
    <citation type="journal article" date="2019" name="Int. J. Syst. Evol. Microbiol.">
        <title>The Global Catalogue of Microorganisms (GCM) 10K type strain sequencing project: providing services to taxonomists for standard genome sequencing and annotation.</title>
        <authorList>
            <consortium name="The Broad Institute Genomics Platform"/>
            <consortium name="The Broad Institute Genome Sequencing Center for Infectious Disease"/>
            <person name="Wu L."/>
            <person name="Ma J."/>
        </authorList>
    </citation>
    <scope>NUCLEOTIDE SEQUENCE [LARGE SCALE GENOMIC DNA]</scope>
    <source>
        <strain evidence="4">CGMCC 4.1782</strain>
    </source>
</reference>
<keyword evidence="4" id="KW-1185">Reference proteome</keyword>
<dbReference type="CDD" id="cd00293">
    <property type="entry name" value="USP-like"/>
    <property type="match status" value="1"/>
</dbReference>
<dbReference type="Gene3D" id="3.40.50.12370">
    <property type="match status" value="1"/>
</dbReference>
<dbReference type="PANTHER" id="PTHR46268:SF6">
    <property type="entry name" value="UNIVERSAL STRESS PROTEIN UP12"/>
    <property type="match status" value="1"/>
</dbReference>
<evidence type="ECO:0000313" key="4">
    <source>
        <dbReference type="Proteomes" id="UP001597374"/>
    </source>
</evidence>
<feature type="domain" description="UspA" evidence="2">
    <location>
        <begin position="148"/>
        <end position="292"/>
    </location>
</feature>
<feature type="domain" description="UspA" evidence="2">
    <location>
        <begin position="5"/>
        <end position="141"/>
    </location>
</feature>
<comment type="caution">
    <text evidence="3">The sequence shown here is derived from an EMBL/GenBank/DDBJ whole genome shotgun (WGS) entry which is preliminary data.</text>
</comment>